<proteinExistence type="predicted"/>
<dbReference type="NCBIfam" id="TIGR03086">
    <property type="entry name" value="TIGR03086 family metal-binding protein"/>
    <property type="match status" value="1"/>
</dbReference>
<comment type="caution">
    <text evidence="3">The sequence shown here is derived from an EMBL/GenBank/DDBJ whole genome shotgun (WGS) entry which is preliminary data.</text>
</comment>
<accession>A0A372JBT0</accession>
<protein>
    <submittedName>
        <fullName evidence="3">TIGR03086 family protein</fullName>
    </submittedName>
</protein>
<dbReference type="NCBIfam" id="TIGR03083">
    <property type="entry name" value="maleylpyruvate isomerase family mycothiol-dependent enzyme"/>
    <property type="match status" value="1"/>
</dbReference>
<evidence type="ECO:0000313" key="3">
    <source>
        <dbReference type="EMBL" id="RFU37286.1"/>
    </source>
</evidence>
<evidence type="ECO:0000313" key="4">
    <source>
        <dbReference type="Proteomes" id="UP000261811"/>
    </source>
</evidence>
<dbReference type="InterPro" id="IPR024344">
    <property type="entry name" value="MDMPI_metal-binding"/>
</dbReference>
<dbReference type="RefSeq" id="WP_117361091.1">
    <property type="nucleotide sequence ID" value="NZ_QURH01000987.1"/>
</dbReference>
<dbReference type="GO" id="GO:0046872">
    <property type="term" value="F:metal ion binding"/>
    <property type="evidence" value="ECO:0007669"/>
    <property type="project" value="InterPro"/>
</dbReference>
<evidence type="ECO:0000259" key="2">
    <source>
        <dbReference type="Pfam" id="PF11716"/>
    </source>
</evidence>
<dbReference type="AlphaFoldDB" id="A0A372JBT0"/>
<dbReference type="InterPro" id="IPR017520">
    <property type="entry name" value="CHP03086"/>
</dbReference>
<sequence length="230" mass="23599">MTGSAETGGAGGGDGRDGGPVPRRPAPARRPAGLRDREVLLGGYDRALDLFEAVVGAVPPDDWDAPSPCAGWTACQVAGHVIGGQYVIRALATGAPQPDVNTDPGRFCAGDVMLAWRAARKECAAALSDEALARPIPLGGLGEVPLGDFLSGHVLEPLVHAWDLAVAAGRPPRLDPDLVHHAFATARVIAGPMRAAGHLGPPLTAPPGADEQTRLLCFLGRDPDSGRSGT</sequence>
<reference evidence="3 4" key="1">
    <citation type="submission" date="2018-08" db="EMBL/GenBank/DDBJ databases">
        <title>Actinomadura jelena sp. nov., a novel Actinomycete isolated from soil in Chad.</title>
        <authorList>
            <person name="Shi L."/>
        </authorList>
    </citation>
    <scope>NUCLEOTIDE SEQUENCE [LARGE SCALE GENOMIC DNA]</scope>
    <source>
        <strain evidence="3 4">NEAU-G17</strain>
    </source>
</reference>
<dbReference type="Pfam" id="PF11716">
    <property type="entry name" value="MDMPI_N"/>
    <property type="match status" value="1"/>
</dbReference>
<dbReference type="InterPro" id="IPR017517">
    <property type="entry name" value="Maleyloyr_isom"/>
</dbReference>
<feature type="region of interest" description="Disordered" evidence="1">
    <location>
        <begin position="1"/>
        <end position="34"/>
    </location>
</feature>
<dbReference type="Gene3D" id="1.20.120.450">
    <property type="entry name" value="dinb family like domain"/>
    <property type="match status" value="1"/>
</dbReference>
<gene>
    <name evidence="3" type="ORF">DZF91_33700</name>
</gene>
<dbReference type="InterPro" id="IPR034660">
    <property type="entry name" value="DinB/YfiT-like"/>
</dbReference>
<feature type="compositionally biased region" description="Gly residues" evidence="1">
    <location>
        <begin position="1"/>
        <end position="13"/>
    </location>
</feature>
<organism evidence="3 4">
    <name type="scientific">Actinomadura logoneensis</name>
    <dbReference type="NCBI Taxonomy" id="2293572"/>
    <lineage>
        <taxon>Bacteria</taxon>
        <taxon>Bacillati</taxon>
        <taxon>Actinomycetota</taxon>
        <taxon>Actinomycetes</taxon>
        <taxon>Streptosporangiales</taxon>
        <taxon>Thermomonosporaceae</taxon>
        <taxon>Actinomadura</taxon>
    </lineage>
</organism>
<dbReference type="Proteomes" id="UP000261811">
    <property type="component" value="Unassembled WGS sequence"/>
</dbReference>
<feature type="domain" description="Mycothiol-dependent maleylpyruvate isomerase metal-binding" evidence="2">
    <location>
        <begin position="46"/>
        <end position="165"/>
    </location>
</feature>
<dbReference type="SUPFAM" id="SSF109854">
    <property type="entry name" value="DinB/YfiT-like putative metalloenzymes"/>
    <property type="match status" value="1"/>
</dbReference>
<name>A0A372JBT0_9ACTN</name>
<evidence type="ECO:0000256" key="1">
    <source>
        <dbReference type="SAM" id="MobiDB-lite"/>
    </source>
</evidence>
<dbReference type="EMBL" id="QURH01000987">
    <property type="protein sequence ID" value="RFU37286.1"/>
    <property type="molecule type" value="Genomic_DNA"/>
</dbReference>
<dbReference type="OrthoDB" id="5185819at2"/>
<keyword evidence="4" id="KW-1185">Reference proteome</keyword>